<dbReference type="EMBL" id="WTYJ01000004">
    <property type="protein sequence ID" value="MXP00726.1"/>
    <property type="molecule type" value="Genomic_DNA"/>
</dbReference>
<dbReference type="Pfam" id="PF00072">
    <property type="entry name" value="Response_reg"/>
    <property type="match status" value="1"/>
</dbReference>
<evidence type="ECO:0000313" key="5">
    <source>
        <dbReference type="Proteomes" id="UP000469430"/>
    </source>
</evidence>
<name>A0A6I4TX38_9SPHN</name>
<feature type="modified residue" description="4-aspartylphosphate" evidence="2">
    <location>
        <position position="59"/>
    </location>
</feature>
<keyword evidence="1 2" id="KW-0597">Phosphoprotein</keyword>
<protein>
    <submittedName>
        <fullName evidence="4">Response regulator</fullName>
    </submittedName>
</protein>
<evidence type="ECO:0000256" key="2">
    <source>
        <dbReference type="PROSITE-ProRule" id="PRU00169"/>
    </source>
</evidence>
<dbReference type="SUPFAM" id="SSF52172">
    <property type="entry name" value="CheY-like"/>
    <property type="match status" value="1"/>
</dbReference>
<dbReference type="Proteomes" id="UP000469430">
    <property type="component" value="Unassembled WGS sequence"/>
</dbReference>
<evidence type="ECO:0000313" key="4">
    <source>
        <dbReference type="EMBL" id="MXP00726.1"/>
    </source>
</evidence>
<proteinExistence type="predicted"/>
<dbReference type="RefSeq" id="WP_161392443.1">
    <property type="nucleotide sequence ID" value="NZ_JBHSCP010000003.1"/>
</dbReference>
<dbReference type="InterPro" id="IPR001789">
    <property type="entry name" value="Sig_transdc_resp-reg_receiver"/>
</dbReference>
<accession>A0A6I4TX38</accession>
<sequence length="137" mass="14980">MPEEHMPFALVADDEPLVRLDAADILEAAGFRVHEAASVEEAVAILNVAGPQIQLLFSDVQMPPGDLTGFDLARRCARDWPKIRILIASGMISPEEGDLPEGALFINKPFSAQIVYDQLQQLLPDGQQPDALKHAVR</sequence>
<comment type="caution">
    <text evidence="4">The sequence shown here is derived from an EMBL/GenBank/DDBJ whole genome shotgun (WGS) entry which is preliminary data.</text>
</comment>
<dbReference type="SMART" id="SM00448">
    <property type="entry name" value="REC"/>
    <property type="match status" value="1"/>
</dbReference>
<dbReference type="InterPro" id="IPR011006">
    <property type="entry name" value="CheY-like_superfamily"/>
</dbReference>
<dbReference type="AlphaFoldDB" id="A0A6I4TX38"/>
<organism evidence="4 5">
    <name type="scientific">Croceibacterium xixiisoli</name>
    <dbReference type="NCBI Taxonomy" id="1476466"/>
    <lineage>
        <taxon>Bacteria</taxon>
        <taxon>Pseudomonadati</taxon>
        <taxon>Pseudomonadota</taxon>
        <taxon>Alphaproteobacteria</taxon>
        <taxon>Sphingomonadales</taxon>
        <taxon>Erythrobacteraceae</taxon>
        <taxon>Croceibacterium</taxon>
    </lineage>
</organism>
<dbReference type="PROSITE" id="PS50110">
    <property type="entry name" value="RESPONSE_REGULATORY"/>
    <property type="match status" value="1"/>
</dbReference>
<keyword evidence="5" id="KW-1185">Reference proteome</keyword>
<dbReference type="PANTHER" id="PTHR44591:SF3">
    <property type="entry name" value="RESPONSE REGULATORY DOMAIN-CONTAINING PROTEIN"/>
    <property type="match status" value="1"/>
</dbReference>
<reference evidence="4 5" key="1">
    <citation type="submission" date="2019-12" db="EMBL/GenBank/DDBJ databases">
        <title>Genomic-based taxomic classification of the family Erythrobacteraceae.</title>
        <authorList>
            <person name="Xu L."/>
        </authorList>
    </citation>
    <scope>NUCLEOTIDE SEQUENCE [LARGE SCALE GENOMIC DNA]</scope>
    <source>
        <strain evidence="4 5">S36</strain>
    </source>
</reference>
<evidence type="ECO:0000259" key="3">
    <source>
        <dbReference type="PROSITE" id="PS50110"/>
    </source>
</evidence>
<evidence type="ECO:0000256" key="1">
    <source>
        <dbReference type="ARBA" id="ARBA00022553"/>
    </source>
</evidence>
<dbReference type="GO" id="GO:0000160">
    <property type="term" value="P:phosphorelay signal transduction system"/>
    <property type="evidence" value="ECO:0007669"/>
    <property type="project" value="InterPro"/>
</dbReference>
<gene>
    <name evidence="4" type="ORF">GRI97_17180</name>
</gene>
<dbReference type="Gene3D" id="3.40.50.2300">
    <property type="match status" value="1"/>
</dbReference>
<feature type="domain" description="Response regulatory" evidence="3">
    <location>
        <begin position="8"/>
        <end position="123"/>
    </location>
</feature>
<dbReference type="OrthoDB" id="9784719at2"/>
<dbReference type="PANTHER" id="PTHR44591">
    <property type="entry name" value="STRESS RESPONSE REGULATOR PROTEIN 1"/>
    <property type="match status" value="1"/>
</dbReference>
<dbReference type="InterPro" id="IPR050595">
    <property type="entry name" value="Bact_response_regulator"/>
</dbReference>